<protein>
    <submittedName>
        <fullName evidence="1">Uncharacterized protein</fullName>
    </submittedName>
</protein>
<accession>A0ACC1TB65</accession>
<gene>
    <name evidence="1" type="ORF">NM688_g1773</name>
</gene>
<dbReference type="EMBL" id="JANHOG010000202">
    <property type="protein sequence ID" value="KAJ3556890.1"/>
    <property type="molecule type" value="Genomic_DNA"/>
</dbReference>
<organism evidence="1 2">
    <name type="scientific">Phlebia brevispora</name>
    <dbReference type="NCBI Taxonomy" id="194682"/>
    <lineage>
        <taxon>Eukaryota</taxon>
        <taxon>Fungi</taxon>
        <taxon>Dikarya</taxon>
        <taxon>Basidiomycota</taxon>
        <taxon>Agaricomycotina</taxon>
        <taxon>Agaricomycetes</taxon>
        <taxon>Polyporales</taxon>
        <taxon>Meruliaceae</taxon>
        <taxon>Phlebia</taxon>
    </lineage>
</organism>
<sequence length="608" mass="65972">MFVCIILHAVLVLVYAAIAITYKVGIYNRPLSLSADTVRDVITVVSGAFTIAYCAVLMLLTQRIMLHEFLRRPQTLTAIHDKLSAWLGVGSSLQTLWQQIHLVTDFLGISMITLYLLLIYIVHTTLPAIFGVTTQNVTVAVTHPTMLARQTNVSTLLRSENNLVDLRSILEVYNTLDLTTVGVLDNMIYDIIPVVTNAADAGVDVNATTFTVDCASLSDVIQTNFDPEANPNDFSGLDDTGGEIGPAYRFEFGGGKYSTTIYPMAAGEFQVLGIDGGNSSGNPDIGSAAPSTLIVATTAPIDDTPTDPSTSSIAFLGCNFNSRNSTVKVNPQSRAVEQPGDSSVPARLHNWTDPGASSDPLLSEPLHRFAKYASPSSQGDKDIMGPIALFNETYEGVSPYRLSTIDQFLYVDILVSRNTTRYKTPVTIGELNWSLGRAFAAVLWYYDSAILSDVAVFGFAGERQQGEAAIPTSVLQERIAVNTLALFAGLGASCTLFVLAVVLVIRTGSFAKEVVYSDMSGLLPILWLLGNEPRLAAIEKPDADALREAGMHEVIGSNRLRQRTVAMKGRVEEDISEEYELNYPHSARSTDPFLTRTQSDTSDRTVVE</sequence>
<evidence type="ECO:0000313" key="2">
    <source>
        <dbReference type="Proteomes" id="UP001148662"/>
    </source>
</evidence>
<comment type="caution">
    <text evidence="1">The sequence shown here is derived from an EMBL/GenBank/DDBJ whole genome shotgun (WGS) entry which is preliminary data.</text>
</comment>
<dbReference type="Proteomes" id="UP001148662">
    <property type="component" value="Unassembled WGS sequence"/>
</dbReference>
<name>A0ACC1TB65_9APHY</name>
<evidence type="ECO:0000313" key="1">
    <source>
        <dbReference type="EMBL" id="KAJ3556890.1"/>
    </source>
</evidence>
<proteinExistence type="predicted"/>
<reference evidence="1" key="1">
    <citation type="submission" date="2022-07" db="EMBL/GenBank/DDBJ databases">
        <title>Genome Sequence of Phlebia brevispora.</title>
        <authorList>
            <person name="Buettner E."/>
        </authorList>
    </citation>
    <scope>NUCLEOTIDE SEQUENCE</scope>
    <source>
        <strain evidence="1">MPL23</strain>
    </source>
</reference>
<keyword evidence="2" id="KW-1185">Reference proteome</keyword>